<reference evidence="1" key="1">
    <citation type="submission" date="2019-05" db="EMBL/GenBank/DDBJ databases">
        <title>Revised genome assembly of Burkholderiaceae (previously Ralstonia) sp. PBA.</title>
        <authorList>
            <person name="Gan H.M."/>
        </authorList>
    </citation>
    <scope>NUCLEOTIDE SEQUENCE</scope>
    <source>
        <strain evidence="1">PBA</strain>
    </source>
</reference>
<protein>
    <submittedName>
        <fullName evidence="1">DUF1853 family protein</fullName>
    </submittedName>
</protein>
<dbReference type="EMBL" id="AKCV02000015">
    <property type="protein sequence ID" value="TMS58879.1"/>
    <property type="molecule type" value="Genomic_DNA"/>
</dbReference>
<sequence>MTCALRVPCMNDPVRPPDAPERVAQTQRDLRWLAASPWLLGRGAPDAADAVRTGDTERAAGACRSSNDLVLPPLADWPAHLAPVLEHWLKAPDGAASLPPVAAIPKRLGRYAELLLGGVLAHLPGIHVLAANLPIRRTAGQGNGIDTLGELDFVWRDQASGVVTHWELATKFYLLMPEPDPAAPITWMHFVGPNLADRFGDKLHHIATRQLPLSHTPEARAALGCNVDRAEAYLKGWLFYPLEWPDVRQSGRLPARLAADHLHGWWGTLDQFAHKPSGRSGDLRWCLLPRALWLSPARLDRGSGGLLEHAAMVSALYERFHSGIEAPAYRRNIPVMVCGLRRETDNAGRDAWHEVTRGFIVPDGWTDLALRRAHGERVEPGSRMG</sequence>
<evidence type="ECO:0000313" key="1">
    <source>
        <dbReference type="EMBL" id="TMS58879.1"/>
    </source>
</evidence>
<keyword evidence="2" id="KW-1185">Reference proteome</keyword>
<dbReference type="Proteomes" id="UP000004277">
    <property type="component" value="Unassembled WGS sequence"/>
</dbReference>
<evidence type="ECO:0000313" key="2">
    <source>
        <dbReference type="Proteomes" id="UP000004277"/>
    </source>
</evidence>
<name>A0ACD3SRH5_9BURK</name>
<organism evidence="1 2">
    <name type="scientific">Imbroritus primus</name>
    <dbReference type="NCBI Taxonomy" id="3058603"/>
    <lineage>
        <taxon>Bacteria</taxon>
        <taxon>Pseudomonadati</taxon>
        <taxon>Pseudomonadota</taxon>
        <taxon>Betaproteobacteria</taxon>
        <taxon>Burkholderiales</taxon>
        <taxon>Burkholderiaceae</taxon>
        <taxon>Imbroritus</taxon>
    </lineage>
</organism>
<accession>A0ACD3SRH5</accession>
<gene>
    <name evidence="1" type="ORF">MW7_009270</name>
</gene>
<proteinExistence type="predicted"/>
<comment type="caution">
    <text evidence="1">The sequence shown here is derived from an EMBL/GenBank/DDBJ whole genome shotgun (WGS) entry which is preliminary data.</text>
</comment>